<evidence type="ECO:0000313" key="4">
    <source>
        <dbReference type="Proteomes" id="UP001500456"/>
    </source>
</evidence>
<gene>
    <name evidence="3" type="ORF">GCM10022232_38770</name>
</gene>
<keyword evidence="3" id="KW-0378">Hydrolase</keyword>
<dbReference type="Gene3D" id="3.40.50.1820">
    <property type="entry name" value="alpha/beta hydrolase"/>
    <property type="match status" value="1"/>
</dbReference>
<evidence type="ECO:0000259" key="2">
    <source>
        <dbReference type="Pfam" id="PF01738"/>
    </source>
</evidence>
<dbReference type="Proteomes" id="UP001500456">
    <property type="component" value="Unassembled WGS sequence"/>
</dbReference>
<protein>
    <submittedName>
        <fullName evidence="3">Dienelactone hydrolase family protein</fullName>
    </submittedName>
</protein>
<dbReference type="SUPFAM" id="SSF53474">
    <property type="entry name" value="alpha/beta-Hydrolases"/>
    <property type="match status" value="1"/>
</dbReference>
<comment type="caution">
    <text evidence="3">The sequence shown here is derived from an EMBL/GenBank/DDBJ whole genome shotgun (WGS) entry which is preliminary data.</text>
</comment>
<sequence length="223" mass="23198">MVSEAVIVPSGEAALHGDLVIPFGARGMVLFAHGSGSSRLSPRNRAVAAELQRAGIGTLLLDLLTEQEEHQDVVTGEHRFDIGLLARRLADAIDWLEQRPQTADLPVGLFGASTGAAAALVAAVERPRRVAAVVSRGGRPDLAGDALALVAAPVLLVVGGNDETVLDLNHQAAGKLSVAHKVHVVPGATHLFPEPGTLRQAAEAAADWFRDHLGEAPDGERSG</sequence>
<evidence type="ECO:0000256" key="1">
    <source>
        <dbReference type="ARBA" id="ARBA00008645"/>
    </source>
</evidence>
<feature type="domain" description="Dienelactone hydrolase" evidence="2">
    <location>
        <begin position="67"/>
        <end position="208"/>
    </location>
</feature>
<dbReference type="PANTHER" id="PTHR22946">
    <property type="entry name" value="DIENELACTONE HYDROLASE DOMAIN-CONTAINING PROTEIN-RELATED"/>
    <property type="match status" value="1"/>
</dbReference>
<reference evidence="4" key="1">
    <citation type="journal article" date="2019" name="Int. J. Syst. Evol. Microbiol.">
        <title>The Global Catalogue of Microorganisms (GCM) 10K type strain sequencing project: providing services to taxonomists for standard genome sequencing and annotation.</title>
        <authorList>
            <consortium name="The Broad Institute Genomics Platform"/>
            <consortium name="The Broad Institute Genome Sequencing Center for Infectious Disease"/>
            <person name="Wu L."/>
            <person name="Ma J."/>
        </authorList>
    </citation>
    <scope>NUCLEOTIDE SEQUENCE [LARGE SCALE GENOMIC DNA]</scope>
    <source>
        <strain evidence="4">JCM 16924</strain>
    </source>
</reference>
<organism evidence="3 4">
    <name type="scientific">Streptomyces plumbiresistens</name>
    <dbReference type="NCBI Taxonomy" id="511811"/>
    <lineage>
        <taxon>Bacteria</taxon>
        <taxon>Bacillati</taxon>
        <taxon>Actinomycetota</taxon>
        <taxon>Actinomycetes</taxon>
        <taxon>Kitasatosporales</taxon>
        <taxon>Streptomycetaceae</taxon>
        <taxon>Streptomyces</taxon>
    </lineage>
</organism>
<dbReference type="InterPro" id="IPR002925">
    <property type="entry name" value="Dienelactn_hydro"/>
</dbReference>
<name>A0ABP7RI24_9ACTN</name>
<dbReference type="InterPro" id="IPR029058">
    <property type="entry name" value="AB_hydrolase_fold"/>
</dbReference>
<proteinExistence type="inferred from homology"/>
<dbReference type="GO" id="GO:0016787">
    <property type="term" value="F:hydrolase activity"/>
    <property type="evidence" value="ECO:0007669"/>
    <property type="project" value="UniProtKB-KW"/>
</dbReference>
<dbReference type="InterPro" id="IPR050261">
    <property type="entry name" value="FrsA_esterase"/>
</dbReference>
<dbReference type="EMBL" id="BAAAZX010000010">
    <property type="protein sequence ID" value="GAA3997833.1"/>
    <property type="molecule type" value="Genomic_DNA"/>
</dbReference>
<dbReference type="RefSeq" id="WP_345564848.1">
    <property type="nucleotide sequence ID" value="NZ_BAAAZX010000010.1"/>
</dbReference>
<dbReference type="Pfam" id="PF01738">
    <property type="entry name" value="DLH"/>
    <property type="match status" value="1"/>
</dbReference>
<evidence type="ECO:0000313" key="3">
    <source>
        <dbReference type="EMBL" id="GAA3997833.1"/>
    </source>
</evidence>
<comment type="similarity">
    <text evidence="1">Belongs to the AB hydrolase superfamily.</text>
</comment>
<accession>A0ABP7RI24</accession>
<keyword evidence="4" id="KW-1185">Reference proteome</keyword>